<reference evidence="1 2" key="1">
    <citation type="journal article" date="2015" name="Genome Announc.">
        <title>Complete genome sequences for 59 burkholderia isolates, both pathogenic and near neighbor.</title>
        <authorList>
            <person name="Johnson S.L."/>
            <person name="Bishop-Lilly K.A."/>
            <person name="Ladner J.T."/>
            <person name="Daligault H.E."/>
            <person name="Davenport K.W."/>
            <person name="Jaissle J."/>
            <person name="Frey K.G."/>
            <person name="Koroleva G.I."/>
            <person name="Bruce D.C."/>
            <person name="Coyne S.R."/>
            <person name="Broomall S.M."/>
            <person name="Li P.E."/>
            <person name="Teshima H."/>
            <person name="Gibbons H.S."/>
            <person name="Palacios G.F."/>
            <person name="Rosenzweig C.N."/>
            <person name="Redden C.L."/>
            <person name="Xu Y."/>
            <person name="Minogue T.D."/>
            <person name="Chain P.S."/>
        </authorList>
    </citation>
    <scope>NUCLEOTIDE SEQUENCE [LARGE SCALE GENOMIC DNA]</scope>
    <source>
        <strain evidence="1 2">ATCC BAA-463</strain>
    </source>
</reference>
<dbReference type="AlphaFoldDB" id="A0AAU8T1Y5"/>
<accession>A0AAU8T1Y5</accession>
<gene>
    <name evidence="1" type="ORF">OI25_813</name>
</gene>
<dbReference type="EMBL" id="CP010026">
    <property type="protein sequence ID" value="AJZ60376.1"/>
    <property type="molecule type" value="Genomic_DNA"/>
</dbReference>
<evidence type="ECO:0000313" key="2">
    <source>
        <dbReference type="Proteomes" id="UP000032614"/>
    </source>
</evidence>
<dbReference type="Proteomes" id="UP000032614">
    <property type="component" value="Chromosome 1"/>
</dbReference>
<name>A0AAU8T1Y5_9BURK</name>
<dbReference type="KEGG" id="bfn:OI25_813"/>
<protein>
    <submittedName>
        <fullName evidence="1">Uncharacterized protein</fullName>
    </submittedName>
</protein>
<proteinExistence type="predicted"/>
<evidence type="ECO:0000313" key="1">
    <source>
        <dbReference type="EMBL" id="AJZ60376.1"/>
    </source>
</evidence>
<organism evidence="1 2">
    <name type="scientific">Paraburkholderia fungorum</name>
    <dbReference type="NCBI Taxonomy" id="134537"/>
    <lineage>
        <taxon>Bacteria</taxon>
        <taxon>Pseudomonadati</taxon>
        <taxon>Pseudomonadota</taxon>
        <taxon>Betaproteobacteria</taxon>
        <taxon>Burkholderiales</taxon>
        <taxon>Burkholderiaceae</taxon>
        <taxon>Paraburkholderia</taxon>
    </lineage>
</organism>
<sequence>MILFGDGWTHLICFTLVDPSDIPLDAIPR</sequence>